<dbReference type="RefSeq" id="WP_338669724.1">
    <property type="nucleotide sequence ID" value="NZ_CP146609.1"/>
</dbReference>
<reference evidence="2 3" key="1">
    <citation type="submission" date="2024-03" db="EMBL/GenBank/DDBJ databases">
        <title>Phenotype and Genome Characterization of a Sulfate-Reducing Bacterium Pseudodesulfovibrio sp. strain 5S69, isolated from Petroleum Reservoir in Tatarstan (Russia).</title>
        <authorList>
            <person name="Bidzhieva S.K."/>
            <person name="Kadnikov V."/>
            <person name="Tourova T.P."/>
            <person name="Samigullina S.R."/>
            <person name="Sokolova D.S."/>
            <person name="Poltaraus A.B."/>
            <person name="Avtukh A.N."/>
            <person name="Tereshina V.M."/>
            <person name="Mardanov A.V."/>
            <person name="Nazina T.N."/>
        </authorList>
    </citation>
    <scope>NUCLEOTIDE SEQUENCE [LARGE SCALE GENOMIC DNA]</scope>
    <source>
        <strain evidence="2 3">5S69</strain>
    </source>
</reference>
<feature type="domain" description="WCX" evidence="1">
    <location>
        <begin position="30"/>
        <end position="107"/>
    </location>
</feature>
<dbReference type="InterPro" id="IPR051534">
    <property type="entry name" value="CBASS_pafABC_assoc_protein"/>
</dbReference>
<proteinExistence type="predicted"/>
<gene>
    <name evidence="2" type="ORF">V8V93_07385</name>
</gene>
<keyword evidence="3" id="KW-1185">Reference proteome</keyword>
<evidence type="ECO:0000259" key="1">
    <source>
        <dbReference type="Pfam" id="PF25583"/>
    </source>
</evidence>
<accession>A0ABZ2J156</accession>
<dbReference type="InterPro" id="IPR057727">
    <property type="entry name" value="WCX_dom"/>
</dbReference>
<name>A0ABZ2J156_9BACT</name>
<evidence type="ECO:0000313" key="3">
    <source>
        <dbReference type="Proteomes" id="UP001385389"/>
    </source>
</evidence>
<dbReference type="EMBL" id="CP146609">
    <property type="protein sequence ID" value="WWX24028.1"/>
    <property type="molecule type" value="Genomic_DNA"/>
</dbReference>
<sequence>MEQADLTVSAAPPPVTPPEPKVFGVMDGEEFRVKVKFGKAVAGYVQERIWSDDQSIRRYKNGNVDLEFSANSWREVRSGVLSFGSNAKVIYPKELRAEVVEEAQTILGMLIDL</sequence>
<dbReference type="PANTHER" id="PTHR34580:SF1">
    <property type="entry name" value="PROTEIN PAFC"/>
    <property type="match status" value="1"/>
</dbReference>
<dbReference type="Pfam" id="PF25583">
    <property type="entry name" value="WCX"/>
    <property type="match status" value="1"/>
</dbReference>
<organism evidence="2 3">
    <name type="scientific">Pseudodesulfovibrio methanolicus</name>
    <dbReference type="NCBI Taxonomy" id="3126690"/>
    <lineage>
        <taxon>Bacteria</taxon>
        <taxon>Pseudomonadati</taxon>
        <taxon>Thermodesulfobacteriota</taxon>
        <taxon>Desulfovibrionia</taxon>
        <taxon>Desulfovibrionales</taxon>
        <taxon>Desulfovibrionaceae</taxon>
    </lineage>
</organism>
<evidence type="ECO:0000313" key="2">
    <source>
        <dbReference type="EMBL" id="WWX24028.1"/>
    </source>
</evidence>
<protein>
    <submittedName>
        <fullName evidence="2">WYL domain-containing protein</fullName>
    </submittedName>
</protein>
<dbReference type="PANTHER" id="PTHR34580">
    <property type="match status" value="1"/>
</dbReference>
<dbReference type="Proteomes" id="UP001385389">
    <property type="component" value="Chromosome"/>
</dbReference>